<dbReference type="AlphaFoldDB" id="A0A1I3NC44"/>
<dbReference type="InterPro" id="IPR007844">
    <property type="entry name" value="AsmA"/>
</dbReference>
<evidence type="ECO:0000256" key="2">
    <source>
        <dbReference type="SAM" id="Phobius"/>
    </source>
</evidence>
<evidence type="ECO:0000256" key="1">
    <source>
        <dbReference type="SAM" id="MobiDB-lite"/>
    </source>
</evidence>
<evidence type="ECO:0000313" key="4">
    <source>
        <dbReference type="EMBL" id="SFJ06782.1"/>
    </source>
</evidence>
<feature type="transmembrane region" description="Helical" evidence="2">
    <location>
        <begin position="12"/>
        <end position="34"/>
    </location>
</feature>
<dbReference type="STRING" id="1150112.SAMN04487893_10338"/>
<gene>
    <name evidence="4" type="ORF">SAMN04487893_10338</name>
</gene>
<feature type="region of interest" description="Disordered" evidence="1">
    <location>
        <begin position="1037"/>
        <end position="1093"/>
    </location>
</feature>
<dbReference type="RefSeq" id="WP_090678137.1">
    <property type="nucleotide sequence ID" value="NZ_FORU01000003.1"/>
</dbReference>
<proteinExistence type="predicted"/>
<feature type="compositionally biased region" description="Polar residues" evidence="1">
    <location>
        <begin position="1084"/>
        <end position="1093"/>
    </location>
</feature>
<dbReference type="GO" id="GO:0090313">
    <property type="term" value="P:regulation of protein targeting to membrane"/>
    <property type="evidence" value="ECO:0007669"/>
    <property type="project" value="TreeGrafter"/>
</dbReference>
<keyword evidence="5" id="KW-1185">Reference proteome</keyword>
<protein>
    <submittedName>
        <fullName evidence="4">AsmA protein</fullName>
    </submittedName>
</protein>
<sequence>MNSRYKGIVKRVLLVLIGLVVLLLGLMFIVPKLFIDRINDEVRVLIKEQIKGEVEFERIDLSFFKEFPTLTATIENPVIGGVVLDETMTEPMFEAKSLSLGIDLMGLFKSALNFDKIFIEEPSIRILVTEEGLANYDIFNTQDEKEESEGAFDLKINQIYIKSANVIYNDLAGKISFVADDFEYVGSGNMSDAVFDLKSKALIKSFDFNFDGVHYIKEKPIAADLETTVNTESLRFGFNRSDIKIKELPVNFKGFFGFIENGYDMLFDIQTTKANLVELFSLVPPEYQEWLDKTKIEGKVEANFKLEGKYVIADSLSPDLDFGLTIENGFFQHGELNKPLTNLNFTASFKMPSLDFQKNSIDIPSLSFKLNGKESKLQYQSTGLDRLELKTDVSVNTDLELFTKAVGLKGFDMSGELLLEGTAEGVYTKGIQEKKYLRKTVRDTIIASIPKFDFNLKLDKGYFKFEQLPEAIKEVNLDVTAVAKDSLIKNITIDLANLELLAMDNRINAQGKIKNLRNFDMEGSLKAKVDLDNLKQFMPIEGIELKGLIDVDGSINGSFEPKRKRYPIVNVEFKMENGMIKFDRVPDLPIEDIHIHTIVNSKRGSLRDLTIRVLPINFKIGGEPFELAASLYNLNDLNYNVRSKGTLNLDSFYKLFKIEGLDIKGKLITNLFLSGLQSDAINGNFDKLKNGGSFEVSNIWVESDLFPNPLWVKKGKFKFFKEKMKFEQFEAQYGSSKFSMNGYLTNVIDYMFNQDTLRGEFNLETAYMNVDEFMVFADPKSSSKSSTSVSSAGSGVIQVPSNLNINFHAKADKIKYTDYLLTDFTGDLKLDGGRIVLKETIFGLIGTKVNMSGDYKPEGLKKASFNYTIKASEFDIQRAYNEIALFREMVSMAKDAYGQVSLDYALGGGLDKNMMPVMNSLKGGGTLSLDNIQFKGFKLLGAIGEKAESSSFENGEVSDVAILSTIEDNVLTIDRTKMKMAGFRPRFEGQVSLDGELNIGLRLGLPPLGIIGVPMRITGTSDNFKIKIGRYKPSDVLGKTDYDDEDDAGSDVESIHDIPPTLPEETGVEKQEALNPKTEERENSQVISSGEKE</sequence>
<dbReference type="Pfam" id="PF05170">
    <property type="entry name" value="AsmA"/>
    <property type="match status" value="1"/>
</dbReference>
<keyword evidence="2" id="KW-1133">Transmembrane helix</keyword>
<feature type="compositionally biased region" description="Basic and acidic residues" evidence="1">
    <location>
        <begin position="1067"/>
        <end position="1083"/>
    </location>
</feature>
<dbReference type="EMBL" id="FORU01000003">
    <property type="protein sequence ID" value="SFJ06782.1"/>
    <property type="molecule type" value="Genomic_DNA"/>
</dbReference>
<dbReference type="PANTHER" id="PTHR30441">
    <property type="entry name" value="DUF748 DOMAIN-CONTAINING PROTEIN"/>
    <property type="match status" value="1"/>
</dbReference>
<evidence type="ECO:0000259" key="3">
    <source>
        <dbReference type="Pfam" id="PF05170"/>
    </source>
</evidence>
<dbReference type="OrthoDB" id="596403at2"/>
<reference evidence="5" key="1">
    <citation type="submission" date="2016-10" db="EMBL/GenBank/DDBJ databases">
        <authorList>
            <person name="Varghese N."/>
            <person name="Submissions S."/>
        </authorList>
    </citation>
    <scope>NUCLEOTIDE SEQUENCE [LARGE SCALE GENOMIC DNA]</scope>
    <source>
        <strain evidence="5">DSM 26542</strain>
    </source>
</reference>
<evidence type="ECO:0000313" key="5">
    <source>
        <dbReference type="Proteomes" id="UP000243887"/>
    </source>
</evidence>
<dbReference type="GO" id="GO:0005886">
    <property type="term" value="C:plasma membrane"/>
    <property type="evidence" value="ECO:0007669"/>
    <property type="project" value="TreeGrafter"/>
</dbReference>
<accession>A0A1I3NC44</accession>
<keyword evidence="2" id="KW-0472">Membrane</keyword>
<keyword evidence="2" id="KW-0812">Transmembrane</keyword>
<dbReference type="InterPro" id="IPR052894">
    <property type="entry name" value="AsmA-related"/>
</dbReference>
<organism evidence="4 5">
    <name type="scientific">Myroides guanonis</name>
    <dbReference type="NCBI Taxonomy" id="1150112"/>
    <lineage>
        <taxon>Bacteria</taxon>
        <taxon>Pseudomonadati</taxon>
        <taxon>Bacteroidota</taxon>
        <taxon>Flavobacteriia</taxon>
        <taxon>Flavobacteriales</taxon>
        <taxon>Flavobacteriaceae</taxon>
        <taxon>Myroides</taxon>
    </lineage>
</organism>
<dbReference type="PANTHER" id="PTHR30441:SF8">
    <property type="entry name" value="DUF748 DOMAIN-CONTAINING PROTEIN"/>
    <property type="match status" value="1"/>
</dbReference>
<name>A0A1I3NC44_9FLAO</name>
<dbReference type="Proteomes" id="UP000243887">
    <property type="component" value="Unassembled WGS sequence"/>
</dbReference>
<feature type="domain" description="AsmA" evidence="3">
    <location>
        <begin position="10"/>
        <end position="183"/>
    </location>
</feature>